<keyword evidence="1" id="KW-1133">Transmembrane helix</keyword>
<feature type="transmembrane region" description="Helical" evidence="1">
    <location>
        <begin position="135"/>
        <end position="155"/>
    </location>
</feature>
<comment type="caution">
    <text evidence="2">The sequence shown here is derived from an EMBL/GenBank/DDBJ whole genome shotgun (WGS) entry which is preliminary data.</text>
</comment>
<keyword evidence="1" id="KW-0812">Transmembrane</keyword>
<feature type="transmembrane region" description="Helical" evidence="1">
    <location>
        <begin position="192"/>
        <end position="213"/>
    </location>
</feature>
<feature type="transmembrane region" description="Helical" evidence="1">
    <location>
        <begin position="225"/>
        <end position="244"/>
    </location>
</feature>
<dbReference type="EMBL" id="JRPC02000002">
    <property type="protein sequence ID" value="TLE17063.1"/>
    <property type="molecule type" value="Genomic_DNA"/>
</dbReference>
<feature type="transmembrane region" description="Helical" evidence="1">
    <location>
        <begin position="79"/>
        <end position="99"/>
    </location>
</feature>
<protein>
    <submittedName>
        <fullName evidence="2">Uncharacterized protein</fullName>
    </submittedName>
</protein>
<evidence type="ECO:0000313" key="3">
    <source>
        <dbReference type="Proteomes" id="UP000029920"/>
    </source>
</evidence>
<gene>
    <name evidence="2" type="ORF">LS72_001380</name>
</gene>
<sequence>MKKNIPFHLVFSSLYFVLALFTILMLLLSGFAEDFKQMFRLITQPYGVYFMIAIILLLGGVVISLFHLVRIYTSYISKIYSLCIASVLLIFVCLLYYQFFIEERVYLNLFSLEDSLKFVKEGILDKPFYIRVVDYLFYSLFVVIPCATYFLNLHFDKNKIIGRIIELMQPNFNVIIGGIFGFSISPFFKNGIIGYIELIFLVLGFLVFIYIVVIRKNLLDSYEHFNLFLLLVVFVTMMITNHSFMDAQSYFEVRKAFYILVLVGWSSGWMMKLKPKTYE</sequence>
<keyword evidence="1" id="KW-0472">Membrane</keyword>
<feature type="transmembrane region" description="Helical" evidence="1">
    <location>
        <begin position="48"/>
        <end position="72"/>
    </location>
</feature>
<dbReference type="RefSeq" id="WP_034554065.1">
    <property type="nucleotide sequence ID" value="NZ_JRPC02000002.1"/>
</dbReference>
<evidence type="ECO:0000256" key="1">
    <source>
        <dbReference type="SAM" id="Phobius"/>
    </source>
</evidence>
<keyword evidence="3" id="KW-1185">Reference proteome</keyword>
<dbReference type="Proteomes" id="UP000029920">
    <property type="component" value="Unassembled WGS sequence"/>
</dbReference>
<dbReference type="AlphaFoldDB" id="A0A4U8UGZ5"/>
<evidence type="ECO:0000313" key="2">
    <source>
        <dbReference type="EMBL" id="TLE17063.1"/>
    </source>
</evidence>
<reference evidence="2 3" key="1">
    <citation type="journal article" date="2014" name="Genome Announc.">
        <title>Draft genome sequences of eight enterohepatic helicobacter species isolated from both laboratory and wild rodents.</title>
        <authorList>
            <person name="Sheh A."/>
            <person name="Shen Z."/>
            <person name="Fox J.G."/>
        </authorList>
    </citation>
    <scope>NUCLEOTIDE SEQUENCE [LARGE SCALE GENOMIC DNA]</scope>
    <source>
        <strain evidence="2 3">MIT-03-7007</strain>
    </source>
</reference>
<feature type="transmembrane region" description="Helical" evidence="1">
    <location>
        <begin position="167"/>
        <end position="186"/>
    </location>
</feature>
<name>A0A4U8UGZ5_9HELI</name>
<organism evidence="2 3">
    <name type="scientific">Helicobacter apodemus</name>
    <dbReference type="NCBI Taxonomy" id="135569"/>
    <lineage>
        <taxon>Bacteria</taxon>
        <taxon>Pseudomonadati</taxon>
        <taxon>Campylobacterota</taxon>
        <taxon>Epsilonproteobacteria</taxon>
        <taxon>Campylobacterales</taxon>
        <taxon>Helicobacteraceae</taxon>
        <taxon>Helicobacter</taxon>
    </lineage>
</organism>
<proteinExistence type="predicted"/>
<feature type="transmembrane region" description="Helical" evidence="1">
    <location>
        <begin position="256"/>
        <end position="273"/>
    </location>
</feature>
<accession>A0A4U8UGZ5</accession>